<dbReference type="EMBL" id="CP058909">
    <property type="protein sequence ID" value="QLH80659.1"/>
    <property type="molecule type" value="Genomic_DNA"/>
</dbReference>
<evidence type="ECO:0000313" key="3">
    <source>
        <dbReference type="Proteomes" id="UP000509346"/>
    </source>
</evidence>
<dbReference type="Proteomes" id="UP000509346">
    <property type="component" value="Chromosome"/>
</dbReference>
<keyword evidence="3" id="KW-1185">Reference proteome</keyword>
<evidence type="ECO:0000256" key="1">
    <source>
        <dbReference type="SAM" id="MobiDB-lite"/>
    </source>
</evidence>
<protein>
    <submittedName>
        <fullName evidence="2">Conditioned medium-induced protein 4</fullName>
    </submittedName>
</protein>
<reference evidence="2 3" key="1">
    <citation type="submission" date="2020-07" db="EMBL/GenBank/DDBJ databases">
        <title>Halosimplex litoreum sp. nov. and Halosimplex rubrum sp. nov., isolated from different salt environments.</title>
        <authorList>
            <person name="Cui H."/>
        </authorList>
    </citation>
    <scope>NUCLEOTIDE SEQUENCE [LARGE SCALE GENOMIC DNA]</scope>
    <source>
        <strain evidence="2 3">R2</strain>
    </source>
</reference>
<dbReference type="GeneID" id="56081520"/>
<feature type="region of interest" description="Disordered" evidence="1">
    <location>
        <begin position="1"/>
        <end position="39"/>
    </location>
</feature>
<feature type="region of interest" description="Disordered" evidence="1">
    <location>
        <begin position="179"/>
        <end position="199"/>
    </location>
</feature>
<name>A0A7D5PDT2_9EURY</name>
<gene>
    <name evidence="2" type="ORF">HZS54_02985</name>
</gene>
<dbReference type="KEGG" id="hpel:HZS54_02985"/>
<dbReference type="OrthoDB" id="146450at2157"/>
<dbReference type="AlphaFoldDB" id="A0A7D5PDT2"/>
<feature type="compositionally biased region" description="Acidic residues" evidence="1">
    <location>
        <begin position="15"/>
        <end position="25"/>
    </location>
</feature>
<evidence type="ECO:0000313" key="2">
    <source>
        <dbReference type="EMBL" id="QLH80659.1"/>
    </source>
</evidence>
<dbReference type="RefSeq" id="WP_179920481.1">
    <property type="nucleotide sequence ID" value="NZ_CP058909.1"/>
</dbReference>
<feature type="compositionally biased region" description="Acidic residues" evidence="1">
    <location>
        <begin position="181"/>
        <end position="199"/>
    </location>
</feature>
<feature type="compositionally biased region" description="Basic and acidic residues" evidence="1">
    <location>
        <begin position="1"/>
        <end position="12"/>
    </location>
</feature>
<accession>A0A7D5PDT2</accession>
<sequence length="199" mass="22407">MDEKTEELRDIFMDVSDEETVTETQEEPRGSIADQPDEATIRERLRGVIEALADRYDFDSTFETETYVELVRGFYDDGSDEAIADDLGVSPEEVFRARMDLHLFRGDDTAAPFDVCELRRRRDADDAALAEEFGVDEATLAHYRRVVDAQDAARAANHRYQTEFDEILTDAAISGSLTESVTDDGLDEAAEDIETDVSF</sequence>
<organism evidence="2 3">
    <name type="scientific">Halosimplex pelagicum</name>
    <dbReference type="NCBI Taxonomy" id="869886"/>
    <lineage>
        <taxon>Archaea</taxon>
        <taxon>Methanobacteriati</taxon>
        <taxon>Methanobacteriota</taxon>
        <taxon>Stenosarchaea group</taxon>
        <taxon>Halobacteria</taxon>
        <taxon>Halobacteriales</taxon>
        <taxon>Haloarculaceae</taxon>
        <taxon>Halosimplex</taxon>
    </lineage>
</organism>
<proteinExistence type="predicted"/>